<feature type="domain" description="DED" evidence="18">
    <location>
        <begin position="17"/>
        <end position="94"/>
    </location>
</feature>
<evidence type="ECO:0000256" key="15">
    <source>
        <dbReference type="ARBA" id="ARBA00068172"/>
    </source>
</evidence>
<dbReference type="InterPro" id="IPR011029">
    <property type="entry name" value="DEATH-like_dom_sf"/>
</dbReference>
<dbReference type="InterPro" id="IPR001875">
    <property type="entry name" value="DED_dom"/>
</dbReference>
<evidence type="ECO:0000256" key="4">
    <source>
        <dbReference type="ARBA" id="ARBA00022490"/>
    </source>
</evidence>
<dbReference type="GO" id="GO:0005634">
    <property type="term" value="C:nucleus"/>
    <property type="evidence" value="ECO:0007669"/>
    <property type="project" value="UniProtKB-SubCell"/>
</dbReference>
<evidence type="ECO:0000256" key="9">
    <source>
        <dbReference type="ARBA" id="ARBA00022801"/>
    </source>
</evidence>
<evidence type="ECO:0000256" key="14">
    <source>
        <dbReference type="ARBA" id="ARBA00066479"/>
    </source>
</evidence>
<comment type="subcellular location">
    <subcellularLocation>
        <location evidence="2">Cytoplasm</location>
    </subcellularLocation>
    <subcellularLocation>
        <location evidence="1">Nucleus</location>
    </subcellularLocation>
</comment>
<keyword evidence="8" id="KW-0677">Repeat</keyword>
<reference evidence="21 22" key="1">
    <citation type="submission" date="2019-04" db="EMBL/GenBank/DDBJ databases">
        <title>Chromosome genome assembly for Takifugu flavidus.</title>
        <authorList>
            <person name="Xiao S."/>
        </authorList>
    </citation>
    <scope>NUCLEOTIDE SEQUENCE [LARGE SCALE GENOMIC DNA]</scope>
    <source>
        <strain evidence="21">HTHZ2018</strain>
        <tissue evidence="21">Muscle</tissue>
    </source>
</reference>
<dbReference type="Gene3D" id="3.40.50.1460">
    <property type="match status" value="1"/>
</dbReference>
<dbReference type="Pfam" id="PF01335">
    <property type="entry name" value="DED"/>
    <property type="match status" value="2"/>
</dbReference>
<gene>
    <name evidence="21" type="ORF">D4764_01G0006590</name>
</gene>
<evidence type="ECO:0000259" key="19">
    <source>
        <dbReference type="PROSITE" id="PS50207"/>
    </source>
</evidence>
<dbReference type="SMART" id="SM00031">
    <property type="entry name" value="DED"/>
    <property type="match status" value="2"/>
</dbReference>
<feature type="domain" description="DED" evidence="18">
    <location>
        <begin position="105"/>
        <end position="181"/>
    </location>
</feature>
<dbReference type="GO" id="GO:0004197">
    <property type="term" value="F:cysteine-type endopeptidase activity"/>
    <property type="evidence" value="ECO:0007669"/>
    <property type="project" value="InterPro"/>
</dbReference>
<evidence type="ECO:0000256" key="10">
    <source>
        <dbReference type="ARBA" id="ARBA00022807"/>
    </source>
</evidence>
<dbReference type="PRINTS" id="PR00376">
    <property type="entry name" value="IL1BCENZYME"/>
</dbReference>
<dbReference type="InterPro" id="IPR011600">
    <property type="entry name" value="Pept_C14_caspase"/>
</dbReference>
<proteinExistence type="inferred from homology"/>
<feature type="domain" description="Caspase family p10" evidence="19">
    <location>
        <begin position="501"/>
        <end position="592"/>
    </location>
</feature>
<dbReference type="GO" id="GO:0005886">
    <property type="term" value="C:plasma membrane"/>
    <property type="evidence" value="ECO:0007669"/>
    <property type="project" value="UniProtKB-ARBA"/>
</dbReference>
<evidence type="ECO:0000259" key="18">
    <source>
        <dbReference type="PROSITE" id="PS50168"/>
    </source>
</evidence>
<dbReference type="InterPro" id="IPR033139">
    <property type="entry name" value="Caspase_cys_AS"/>
</dbReference>
<dbReference type="PROSITE" id="PS50208">
    <property type="entry name" value="CASPASE_P20"/>
    <property type="match status" value="1"/>
</dbReference>
<dbReference type="AlphaFoldDB" id="A0A5C6PMA5"/>
<keyword evidence="22" id="KW-1185">Reference proteome</keyword>
<dbReference type="CDD" id="cd00032">
    <property type="entry name" value="CASc"/>
    <property type="match status" value="1"/>
</dbReference>
<keyword evidence="10" id="KW-0788">Thiol protease</keyword>
<dbReference type="GO" id="GO:0032991">
    <property type="term" value="C:protein-containing complex"/>
    <property type="evidence" value="ECO:0007669"/>
    <property type="project" value="UniProtKB-ARBA"/>
</dbReference>
<accession>A0A5C6PMA5</accession>
<evidence type="ECO:0000313" key="21">
    <source>
        <dbReference type="EMBL" id="TWW80844.1"/>
    </source>
</evidence>
<dbReference type="InterPro" id="IPR015917">
    <property type="entry name" value="Pept_C14A"/>
</dbReference>
<keyword evidence="5" id="KW-0597">Phosphoprotein</keyword>
<protein>
    <recommendedName>
        <fullName evidence="15">Caspase-8</fullName>
        <ecNumber evidence="14">3.4.22.61</ecNumber>
    </recommendedName>
</protein>
<evidence type="ECO:0000256" key="5">
    <source>
        <dbReference type="ARBA" id="ARBA00022553"/>
    </source>
</evidence>
<dbReference type="PROSITE" id="PS50168">
    <property type="entry name" value="DED"/>
    <property type="match status" value="2"/>
</dbReference>
<dbReference type="FunFam" id="3.40.50.1460:FF:000008">
    <property type="entry name" value="caspase-8 isoform X1"/>
    <property type="match status" value="1"/>
</dbReference>
<comment type="similarity">
    <text evidence="3 16">Belongs to the peptidase C14A family.</text>
</comment>
<dbReference type="PROSITE" id="PS50207">
    <property type="entry name" value="CASPASE_P10"/>
    <property type="match status" value="1"/>
</dbReference>
<dbReference type="PANTHER" id="PTHR48169">
    <property type="entry name" value="DED DOMAIN-CONTAINING PROTEIN"/>
    <property type="match status" value="1"/>
</dbReference>
<feature type="region of interest" description="Disordered" evidence="17">
    <location>
        <begin position="262"/>
        <end position="285"/>
    </location>
</feature>
<evidence type="ECO:0000256" key="6">
    <source>
        <dbReference type="ARBA" id="ARBA00022670"/>
    </source>
</evidence>
<evidence type="ECO:0000256" key="1">
    <source>
        <dbReference type="ARBA" id="ARBA00004123"/>
    </source>
</evidence>
<evidence type="ECO:0000256" key="16">
    <source>
        <dbReference type="RuleBase" id="RU003971"/>
    </source>
</evidence>
<dbReference type="GO" id="GO:0006915">
    <property type="term" value="P:apoptotic process"/>
    <property type="evidence" value="ECO:0007669"/>
    <property type="project" value="UniProtKB-KW"/>
</dbReference>
<evidence type="ECO:0000259" key="20">
    <source>
        <dbReference type="PROSITE" id="PS50208"/>
    </source>
</evidence>
<dbReference type="GO" id="GO:0051604">
    <property type="term" value="P:protein maturation"/>
    <property type="evidence" value="ECO:0007669"/>
    <property type="project" value="UniProtKB-ARBA"/>
</dbReference>
<dbReference type="EC" id="3.4.22.61" evidence="14"/>
<evidence type="ECO:0000256" key="8">
    <source>
        <dbReference type="ARBA" id="ARBA00022737"/>
    </source>
</evidence>
<dbReference type="CDD" id="cd08334">
    <property type="entry name" value="DED_Caspase_8_10_r2"/>
    <property type="match status" value="1"/>
</dbReference>
<dbReference type="SUPFAM" id="SSF52129">
    <property type="entry name" value="Caspase-like"/>
    <property type="match status" value="1"/>
</dbReference>
<dbReference type="GO" id="GO:0043065">
    <property type="term" value="P:positive regulation of apoptotic process"/>
    <property type="evidence" value="ECO:0007669"/>
    <property type="project" value="UniProtKB-ARBA"/>
</dbReference>
<dbReference type="PROSITE" id="PS01122">
    <property type="entry name" value="CASPASE_CYS"/>
    <property type="match status" value="1"/>
</dbReference>
<evidence type="ECO:0000256" key="2">
    <source>
        <dbReference type="ARBA" id="ARBA00004496"/>
    </source>
</evidence>
<keyword evidence="11" id="KW-0865">Zymogen</keyword>
<dbReference type="SUPFAM" id="SSF47986">
    <property type="entry name" value="DEATH domain"/>
    <property type="match status" value="2"/>
</dbReference>
<dbReference type="GO" id="GO:0006508">
    <property type="term" value="P:proteolysis"/>
    <property type="evidence" value="ECO:0007669"/>
    <property type="project" value="UniProtKB-KW"/>
</dbReference>
<dbReference type="InterPro" id="IPR002138">
    <property type="entry name" value="Pept_C14_p10"/>
</dbReference>
<dbReference type="InterPro" id="IPR001309">
    <property type="entry name" value="Pept_C14_p20"/>
</dbReference>
<dbReference type="SMART" id="SM00115">
    <property type="entry name" value="CASc"/>
    <property type="match status" value="1"/>
</dbReference>
<keyword evidence="12" id="KW-0539">Nucleus</keyword>
<dbReference type="GO" id="GO:0005737">
    <property type="term" value="C:cytoplasm"/>
    <property type="evidence" value="ECO:0007669"/>
    <property type="project" value="UniProtKB-SubCell"/>
</dbReference>
<evidence type="ECO:0000256" key="11">
    <source>
        <dbReference type="ARBA" id="ARBA00023145"/>
    </source>
</evidence>
<keyword evidence="6" id="KW-0645">Protease</keyword>
<evidence type="ECO:0000256" key="17">
    <source>
        <dbReference type="SAM" id="MobiDB-lite"/>
    </source>
</evidence>
<dbReference type="FunFam" id="1.10.533.10:FF:000016">
    <property type="entry name" value="CASP8 and FADD-like apoptosis regulator"/>
    <property type="match status" value="1"/>
</dbReference>
<feature type="domain" description="Caspase family p20" evidence="20">
    <location>
        <begin position="353"/>
        <end position="477"/>
    </location>
</feature>
<keyword evidence="7" id="KW-0053">Apoptosis</keyword>
<feature type="compositionally biased region" description="Low complexity" evidence="17">
    <location>
        <begin position="276"/>
        <end position="285"/>
    </location>
</feature>
<name>A0A5C6PMA5_9TELE</name>
<evidence type="ECO:0000256" key="13">
    <source>
        <dbReference type="ARBA" id="ARBA00051626"/>
    </source>
</evidence>
<dbReference type="PANTHER" id="PTHR48169:SF7">
    <property type="entry name" value="CASPASE 10"/>
    <property type="match status" value="1"/>
</dbReference>
<organism evidence="21 22">
    <name type="scientific">Takifugu flavidus</name>
    <name type="common">sansaifugu</name>
    <dbReference type="NCBI Taxonomy" id="433684"/>
    <lineage>
        <taxon>Eukaryota</taxon>
        <taxon>Metazoa</taxon>
        <taxon>Chordata</taxon>
        <taxon>Craniata</taxon>
        <taxon>Vertebrata</taxon>
        <taxon>Euteleostomi</taxon>
        <taxon>Actinopterygii</taxon>
        <taxon>Neopterygii</taxon>
        <taxon>Teleostei</taxon>
        <taxon>Neoteleostei</taxon>
        <taxon>Acanthomorphata</taxon>
        <taxon>Eupercaria</taxon>
        <taxon>Tetraodontiformes</taxon>
        <taxon>Tetradontoidea</taxon>
        <taxon>Tetraodontidae</taxon>
        <taxon>Takifugu</taxon>
    </lineage>
</organism>
<dbReference type="Proteomes" id="UP000324091">
    <property type="component" value="Chromosome 1"/>
</dbReference>
<comment type="caution">
    <text evidence="21">The sequence shown here is derived from an EMBL/GenBank/DDBJ whole genome shotgun (WGS) entry which is preliminary data.</text>
</comment>
<evidence type="ECO:0000256" key="3">
    <source>
        <dbReference type="ARBA" id="ARBA00010134"/>
    </source>
</evidence>
<evidence type="ECO:0000256" key="7">
    <source>
        <dbReference type="ARBA" id="ARBA00022703"/>
    </source>
</evidence>
<sequence length="600" mass="66061">MKPNPPLFDNRPGCNMDFQARLLKVGNDLRKEEVRALVFLCSDILGCNPAAVQSAGDLFSRLSDQDHLSEERPHLLVELLGIIQRTKLLRDHNLPRTGAQDLISPYRKLLYSLSEELTADDLKNIKFLLNNKLPRGKLEGVTTLEVFMELEHRALISDTDLGFLESIIQPVCPVLLEKINQFNAQNSAMNHGLVAQETGRPIAETDPQPPTEMPSFNRCVSVGETGKKFPSVFLFNLTIEEMFLDDTQSSCSNTLQDRRSVINDQDESEDGSPALSASRAENNSRASANGNLSIVSVSEADADAPLHICNCHPVKSDASVIFPQENQTSSRAETSVTGSADAGVETYLMTATKRGRCLIINNCNFRVSRLKKREGTMVDEASLDKVLKWLGFEVEIQRDCTSKKMLSLIQELAKTSQRDWDCVMCCVLSHGLEGGVYGVDGGTVEIRKLMEPFSGTNCPSLAGKPKIFFIQACQGSRQQDVVYTDAGTPAHGYVDNNAVQAKECIPSHADFLLGMATVPSFVSFRDGASGTWYIQSLCQNLAHMVPRGCNLISILTKVNADVSKKVAWIDSRLKTQMPQPAFTLTKNIVFPAPNTPHPVL</sequence>
<keyword evidence="4" id="KW-0963">Cytoplasm</keyword>
<keyword evidence="9" id="KW-0378">Hydrolase</keyword>
<comment type="catalytic activity">
    <reaction evidence="13">
        <text>Strict requirement for Asp at position P1 and has a preferred cleavage sequence of (Leu/Asp/Val)-Glu-Thr-Asp-|-(Gly/Ser/Ala).</text>
        <dbReference type="EC" id="3.4.22.61"/>
    </reaction>
</comment>
<dbReference type="InterPro" id="IPR029030">
    <property type="entry name" value="Caspase-like_dom_sf"/>
</dbReference>
<evidence type="ECO:0000313" key="22">
    <source>
        <dbReference type="Proteomes" id="UP000324091"/>
    </source>
</evidence>
<dbReference type="Pfam" id="PF00656">
    <property type="entry name" value="Peptidase_C14"/>
    <property type="match status" value="1"/>
</dbReference>
<evidence type="ECO:0000256" key="12">
    <source>
        <dbReference type="ARBA" id="ARBA00023242"/>
    </source>
</evidence>
<dbReference type="EMBL" id="RHFK02000001">
    <property type="protein sequence ID" value="TWW80844.1"/>
    <property type="molecule type" value="Genomic_DNA"/>
</dbReference>
<dbReference type="Gene3D" id="1.10.533.10">
    <property type="entry name" value="Death Domain, Fas"/>
    <property type="match status" value="2"/>
</dbReference>